<dbReference type="RefSeq" id="WP_092731087.1">
    <property type="nucleotide sequence ID" value="NZ_FMXE01000020.1"/>
</dbReference>
<reference evidence="3" key="1">
    <citation type="submission" date="2016-10" db="EMBL/GenBank/DDBJ databases">
        <authorList>
            <person name="Varghese N."/>
            <person name="Submissions S."/>
        </authorList>
    </citation>
    <scope>NUCLEOTIDE SEQUENCE [LARGE SCALE GENOMIC DNA]</scope>
    <source>
        <strain evidence="3">DSM 22703</strain>
    </source>
</reference>
<dbReference type="GO" id="GO:0033194">
    <property type="term" value="P:response to hydroperoxide"/>
    <property type="evidence" value="ECO:0007669"/>
    <property type="project" value="TreeGrafter"/>
</dbReference>
<evidence type="ECO:0000256" key="1">
    <source>
        <dbReference type="HAMAP-Rule" id="MF_00652"/>
    </source>
</evidence>
<dbReference type="GO" id="GO:0005829">
    <property type="term" value="C:cytosol"/>
    <property type="evidence" value="ECO:0007669"/>
    <property type="project" value="TreeGrafter"/>
</dbReference>
<dbReference type="Pfam" id="PF03883">
    <property type="entry name" value="H2O2_YaaD"/>
    <property type="match status" value="1"/>
</dbReference>
<name>A0A1G5YTH8_9BACT</name>
<sequence length="250" mass="28733">MLILISPAKTLDYSTPNFKEYSHPDFASDIKSLVSVMKKKSAAEIAQLMHVSENLAELNEERYKRFQNEFNPENSKQALLAFKGDVYTKIDVDSYTYADFDFAQQHLRILSGLYGLLKPLDLIQPYRLEMGTRLETKKGKNLYEYWGTKIAKRIAEASAGKPIVNLASQEYFKAVDFKVLKSPVITIHFKEFKNEGYQTIGFFAKQARGMMTNFAIKNKITDPEALKVFNVEGYEFSEGLSDNLDWIFIR</sequence>
<keyword evidence="3" id="KW-1185">Reference proteome</keyword>
<dbReference type="InterPro" id="IPR005583">
    <property type="entry name" value="YaaA"/>
</dbReference>
<dbReference type="AlphaFoldDB" id="A0A1G5YTH8"/>
<proteinExistence type="inferred from homology"/>
<organism evidence="2 3">
    <name type="scientific">Algoriphagus alkaliphilus</name>
    <dbReference type="NCBI Taxonomy" id="279824"/>
    <lineage>
        <taxon>Bacteria</taxon>
        <taxon>Pseudomonadati</taxon>
        <taxon>Bacteroidota</taxon>
        <taxon>Cytophagia</taxon>
        <taxon>Cytophagales</taxon>
        <taxon>Cyclobacteriaceae</taxon>
        <taxon>Algoriphagus</taxon>
    </lineage>
</organism>
<gene>
    <name evidence="2" type="ORF">SAMN03080617_02849</name>
</gene>
<evidence type="ECO:0000313" key="3">
    <source>
        <dbReference type="Proteomes" id="UP000198756"/>
    </source>
</evidence>
<dbReference type="OrthoDB" id="9777133at2"/>
<protein>
    <recommendedName>
        <fullName evidence="1">UPF0246 protein SAMN03080617_02849</fullName>
    </recommendedName>
</protein>
<dbReference type="PANTHER" id="PTHR30283:SF4">
    <property type="entry name" value="PEROXIDE STRESS RESISTANCE PROTEIN YAAA"/>
    <property type="match status" value="1"/>
</dbReference>
<comment type="similarity">
    <text evidence="1">Belongs to the UPF0246 family.</text>
</comment>
<dbReference type="PANTHER" id="PTHR30283">
    <property type="entry name" value="PEROXIDE STRESS RESPONSE PROTEIN YAAA"/>
    <property type="match status" value="1"/>
</dbReference>
<dbReference type="HAMAP" id="MF_00652">
    <property type="entry name" value="UPF0246"/>
    <property type="match status" value="1"/>
</dbReference>
<dbReference type="STRING" id="279824.SAMN03080617_02849"/>
<evidence type="ECO:0000313" key="2">
    <source>
        <dbReference type="EMBL" id="SDA85951.1"/>
    </source>
</evidence>
<dbReference type="NCBIfam" id="NF002542">
    <property type="entry name" value="PRK02101.1-3"/>
    <property type="match status" value="1"/>
</dbReference>
<dbReference type="EMBL" id="FMXE01000020">
    <property type="protein sequence ID" value="SDA85951.1"/>
    <property type="molecule type" value="Genomic_DNA"/>
</dbReference>
<accession>A0A1G5YTH8</accession>
<dbReference type="Proteomes" id="UP000198756">
    <property type="component" value="Unassembled WGS sequence"/>
</dbReference>